<dbReference type="InterPro" id="IPR025592">
    <property type="entry name" value="DUF4347"/>
</dbReference>
<dbReference type="PRINTS" id="PR00313">
    <property type="entry name" value="CABNDNGRPT"/>
</dbReference>
<comment type="caution">
    <text evidence="5">The sequence shown here is derived from an EMBL/GenBank/DDBJ whole genome shotgun (WGS) entry which is preliminary data.</text>
</comment>
<dbReference type="SUPFAM" id="SSF51120">
    <property type="entry name" value="beta-Roll"/>
    <property type="match status" value="3"/>
</dbReference>
<evidence type="ECO:0000256" key="1">
    <source>
        <dbReference type="ARBA" id="ARBA00004613"/>
    </source>
</evidence>
<dbReference type="InterPro" id="IPR050557">
    <property type="entry name" value="RTX_toxin/Mannuronan_C5-epim"/>
</dbReference>
<dbReference type="PANTHER" id="PTHR38340:SF1">
    <property type="entry name" value="S-LAYER PROTEIN"/>
    <property type="match status" value="1"/>
</dbReference>
<accession>A0ABS4SP45</accession>
<evidence type="ECO:0000256" key="3">
    <source>
        <dbReference type="SAM" id="MobiDB-lite"/>
    </source>
</evidence>
<gene>
    <name evidence="5" type="ORF">J2851_004125</name>
</gene>
<evidence type="ECO:0000259" key="4">
    <source>
        <dbReference type="Pfam" id="PF14252"/>
    </source>
</evidence>
<dbReference type="Pfam" id="PF14252">
    <property type="entry name" value="DUF4347"/>
    <property type="match status" value="1"/>
</dbReference>
<dbReference type="Proteomes" id="UP000781958">
    <property type="component" value="Unassembled WGS sequence"/>
</dbReference>
<dbReference type="PROSITE" id="PS00330">
    <property type="entry name" value="HEMOLYSIN_CALCIUM"/>
    <property type="match status" value="1"/>
</dbReference>
<protein>
    <submittedName>
        <fullName evidence="5">Ca2+-binding RTX toxin-like protein</fullName>
    </submittedName>
</protein>
<dbReference type="InterPro" id="IPR001343">
    <property type="entry name" value="Hemolysn_Ca-bd"/>
</dbReference>
<dbReference type="Gene3D" id="2.150.10.10">
    <property type="entry name" value="Serralysin-like metalloprotease, C-terminal"/>
    <property type="match status" value="4"/>
</dbReference>
<feature type="compositionally biased region" description="Pro residues" evidence="3">
    <location>
        <begin position="559"/>
        <end position="594"/>
    </location>
</feature>
<dbReference type="InterPro" id="IPR011049">
    <property type="entry name" value="Serralysin-like_metalloprot_C"/>
</dbReference>
<evidence type="ECO:0000256" key="2">
    <source>
        <dbReference type="ARBA" id="ARBA00022525"/>
    </source>
</evidence>
<keyword evidence="2" id="KW-0964">Secreted</keyword>
<reference evidence="5 6" key="1">
    <citation type="submission" date="2021-03" db="EMBL/GenBank/DDBJ databases">
        <title>Genomic Encyclopedia of Type Strains, Phase III (KMG-III): the genomes of soil and plant-associated and newly described type strains.</title>
        <authorList>
            <person name="Whitman W."/>
        </authorList>
    </citation>
    <scope>NUCLEOTIDE SEQUENCE [LARGE SCALE GENOMIC DNA]</scope>
    <source>
        <strain evidence="5 6">IMMIB AFH-6</strain>
    </source>
</reference>
<evidence type="ECO:0000313" key="6">
    <source>
        <dbReference type="Proteomes" id="UP000781958"/>
    </source>
</evidence>
<dbReference type="InterPro" id="IPR018511">
    <property type="entry name" value="Hemolysin-typ_Ca-bd_CS"/>
</dbReference>
<sequence>MTEVIIADAGLEDLDQLLGHGRPELRTLLVSATEDAHAVLAAVLADRPTAVHLVAHGEPGRIRLGATPLDAGSLLDRSWPDAQGTEIHIHACRVADGETGRAFLNRLAAATGATVAASSRPVGPAEQGGSWQLDVRTAPVLAASPFVGAETWAHVLAVVPGTPGNDTLTSAADADSLVGGAGNDTLIGGGGNDTLNGGLGADQMDGGDDFDSVTYEDATTAIRLDLLNPATSTGEAAGDTFTNVEHWIGGAFNDTMVAGNDAVWFWGHGGDDLEYGGTGNDTLESGDGNDTIYGGAGNDHVFGRADLDTLFGDAGDDLMAGGGGADSMEGGAGNDTLIGDWDADTMIGGDGDDTFYSGEHTDRASGTAYDEADSISGGAGNDTYIIAGQSDAGTVTFDGGTGTDTLRISSVTVTDPESVIYDTNNPQPKLNTVATPAIDISGMRLTSVERLDLVGTPFHTVTMTGAQANGFTEGVSGARVGDAFKIVGATMSGTVGSGNGSTLTAGQAQAETVNGVTLLHIGTDATAGGDVTLRFAGSFTAGQFQVSGDTVTLVTAPTTTPPDTTPPTTTPPTTTPPDTTPPTTTPPTTTPPTTTPSTDMQRTVGGVAETVKASAYSGPVSSLKWSFMGDDRGEALSGSADNDFINMLGGDDAANGQSGDDVLDGGAGSNFLTGGAGSDTFFVDARGGLTTWSTVTDLDKGEWATLWGYNPGTSKLTWEEMGGADGYKGATAHVDIDGNGSIDASMTFTGKSVGAMTFTTGNSDGNNYIAFINL</sequence>
<proteinExistence type="predicted"/>
<name>A0ABS4SP45_9PROT</name>
<dbReference type="RefSeq" id="WP_246500802.1">
    <property type="nucleotide sequence ID" value="NZ_JAGINP010000015.1"/>
</dbReference>
<dbReference type="PANTHER" id="PTHR38340">
    <property type="entry name" value="S-LAYER PROTEIN"/>
    <property type="match status" value="1"/>
</dbReference>
<dbReference type="Pfam" id="PF00353">
    <property type="entry name" value="HemolysinCabind"/>
    <property type="match status" value="5"/>
</dbReference>
<organism evidence="5 6">
    <name type="scientific">Azospirillum rugosum</name>
    <dbReference type="NCBI Taxonomy" id="416170"/>
    <lineage>
        <taxon>Bacteria</taxon>
        <taxon>Pseudomonadati</taxon>
        <taxon>Pseudomonadota</taxon>
        <taxon>Alphaproteobacteria</taxon>
        <taxon>Rhodospirillales</taxon>
        <taxon>Azospirillaceae</taxon>
        <taxon>Azospirillum</taxon>
    </lineage>
</organism>
<evidence type="ECO:0000313" key="5">
    <source>
        <dbReference type="EMBL" id="MBP2294336.1"/>
    </source>
</evidence>
<feature type="region of interest" description="Disordered" evidence="3">
    <location>
        <begin position="554"/>
        <end position="602"/>
    </location>
</feature>
<feature type="domain" description="DUF4347" evidence="4">
    <location>
        <begin position="4"/>
        <end position="148"/>
    </location>
</feature>
<comment type="subcellular location">
    <subcellularLocation>
        <location evidence="1">Secreted</location>
    </subcellularLocation>
</comment>
<dbReference type="EMBL" id="JAGINP010000015">
    <property type="protein sequence ID" value="MBP2294336.1"/>
    <property type="molecule type" value="Genomic_DNA"/>
</dbReference>
<keyword evidence="6" id="KW-1185">Reference proteome</keyword>